<evidence type="ECO:0000256" key="1">
    <source>
        <dbReference type="ARBA" id="ARBA00022801"/>
    </source>
</evidence>
<keyword evidence="1" id="KW-0378">Hydrolase</keyword>
<dbReference type="InterPro" id="IPR042003">
    <property type="entry name" value="Sortase_E"/>
</dbReference>
<dbReference type="Gene3D" id="2.40.260.10">
    <property type="entry name" value="Sortase"/>
    <property type="match status" value="1"/>
</dbReference>
<reference evidence="3 4" key="1">
    <citation type="journal article" date="2019" name="Int. J. Syst. Evol. Microbiol.">
        <title>The Global Catalogue of Microorganisms (GCM) 10K type strain sequencing project: providing services to taxonomists for standard genome sequencing and annotation.</title>
        <authorList>
            <consortium name="The Broad Institute Genomics Platform"/>
            <consortium name="The Broad Institute Genome Sequencing Center for Infectious Disease"/>
            <person name="Wu L."/>
            <person name="Ma J."/>
        </authorList>
    </citation>
    <scope>NUCLEOTIDE SEQUENCE [LARGE SCALE GENOMIC DNA]</scope>
    <source>
        <strain evidence="3 4">JCM 13518</strain>
    </source>
</reference>
<dbReference type="EMBL" id="BAAAME010000005">
    <property type="protein sequence ID" value="GAA1747047.1"/>
    <property type="molecule type" value="Genomic_DNA"/>
</dbReference>
<accession>A0ABN2K2G5</accession>
<evidence type="ECO:0000313" key="4">
    <source>
        <dbReference type="Proteomes" id="UP001501057"/>
    </source>
</evidence>
<proteinExistence type="predicted"/>
<dbReference type="Proteomes" id="UP001501057">
    <property type="component" value="Unassembled WGS sequence"/>
</dbReference>
<dbReference type="SUPFAM" id="SSF63817">
    <property type="entry name" value="Sortase"/>
    <property type="match status" value="1"/>
</dbReference>
<gene>
    <name evidence="3" type="ORF">GCM10009710_28970</name>
</gene>
<keyword evidence="2" id="KW-1133">Transmembrane helix</keyword>
<dbReference type="InterPro" id="IPR005754">
    <property type="entry name" value="Sortase"/>
</dbReference>
<dbReference type="Pfam" id="PF04203">
    <property type="entry name" value="Sortase"/>
    <property type="match status" value="1"/>
</dbReference>
<evidence type="ECO:0000313" key="3">
    <source>
        <dbReference type="EMBL" id="GAA1747047.1"/>
    </source>
</evidence>
<name>A0ABN2K2G5_9ACTN</name>
<protein>
    <submittedName>
        <fullName evidence="3">Class E sortase</fullName>
    </submittedName>
</protein>
<dbReference type="InterPro" id="IPR023365">
    <property type="entry name" value="Sortase_dom-sf"/>
</dbReference>
<keyword evidence="2" id="KW-0812">Transmembrane</keyword>
<feature type="transmembrane region" description="Helical" evidence="2">
    <location>
        <begin position="49"/>
        <end position="70"/>
    </location>
</feature>
<dbReference type="CDD" id="cd05830">
    <property type="entry name" value="Sortase_E"/>
    <property type="match status" value="1"/>
</dbReference>
<comment type="caution">
    <text evidence="3">The sequence shown here is derived from an EMBL/GenBank/DDBJ whole genome shotgun (WGS) entry which is preliminary data.</text>
</comment>
<keyword evidence="4" id="KW-1185">Reference proteome</keyword>
<sequence>MLREAIRFSYSHDPGPVWEDLITMAVIEAPEQPSSPPPRRRKPRRRSRLLTILGLALVLTGVGFIAYVGWELYGTNIIAGQKQEAVKEQIAEDWANNIDSNAIGLLRVPRWGSDYEMPIIPGSDLLDSKGRAALASGVGWYEKGVGPGEVGNFVIAGHRSGRGAVFKRLPELRAGDEVEIETRTHLYTYKLRMNGDEIKVDYSTGWPLFPVPDPNARGQVPTEPLMTMITCAEMFHTDNRRVVIGELVDVVEKPAAQAAPAP</sequence>
<evidence type="ECO:0000256" key="2">
    <source>
        <dbReference type="SAM" id="Phobius"/>
    </source>
</evidence>
<keyword evidence="2" id="KW-0472">Membrane</keyword>
<organism evidence="3 4">
    <name type="scientific">Aeromicrobium alkaliterrae</name>
    <dbReference type="NCBI Taxonomy" id="302168"/>
    <lineage>
        <taxon>Bacteria</taxon>
        <taxon>Bacillati</taxon>
        <taxon>Actinomycetota</taxon>
        <taxon>Actinomycetes</taxon>
        <taxon>Propionibacteriales</taxon>
        <taxon>Nocardioidaceae</taxon>
        <taxon>Aeromicrobium</taxon>
    </lineage>
</organism>